<protein>
    <recommendedName>
        <fullName evidence="2">LiaI-LiaF-like transmembrane region domain-containing protein</fullName>
    </recommendedName>
</protein>
<keyword evidence="1" id="KW-0472">Membrane</keyword>
<feature type="transmembrane region" description="Helical" evidence="1">
    <location>
        <begin position="85"/>
        <end position="101"/>
    </location>
</feature>
<gene>
    <name evidence="3" type="ORF">CWS20_06300</name>
</gene>
<keyword evidence="1" id="KW-0812">Transmembrane</keyword>
<dbReference type="EMBL" id="PISD01000011">
    <property type="protein sequence ID" value="PKG29839.1"/>
    <property type="molecule type" value="Genomic_DNA"/>
</dbReference>
<keyword evidence="4" id="KW-1185">Reference proteome</keyword>
<proteinExistence type="predicted"/>
<feature type="domain" description="LiaI-LiaF-like transmembrane region" evidence="2">
    <location>
        <begin position="6"/>
        <end position="47"/>
    </location>
</feature>
<dbReference type="Proteomes" id="UP000233343">
    <property type="component" value="Unassembled WGS sequence"/>
</dbReference>
<feature type="transmembrane region" description="Helical" evidence="1">
    <location>
        <begin position="32"/>
        <end position="52"/>
    </location>
</feature>
<evidence type="ECO:0000313" key="3">
    <source>
        <dbReference type="EMBL" id="PKG29839.1"/>
    </source>
</evidence>
<evidence type="ECO:0000259" key="2">
    <source>
        <dbReference type="Pfam" id="PF18917"/>
    </source>
</evidence>
<sequence length="161" mass="18472">MKKQRIFPGVVLIGFGLYFLLQQANIESLKPFFTWPTLLLILGLAFLIQAYIGRDYDAILPGVVLAGFGLHFLIVHRLAIWPDHIGIFILIISLGFLLRHLKTGNGLFQGMLFLLLAVMLLFYDKIFSSLGEFGKSVSYIWNFWPILFILIGFYFLISKKR</sequence>
<reference evidence="3 4" key="1">
    <citation type="journal article" date="2010" name="Int. J. Syst. Evol. Microbiol.">
        <title>Bacillus horneckiae sp. nov., isolated from a spacecraft-assembly clean room.</title>
        <authorList>
            <person name="Vaishampayan P."/>
            <person name="Probst A."/>
            <person name="Krishnamurthi S."/>
            <person name="Ghosh S."/>
            <person name="Osman S."/>
            <person name="McDowall A."/>
            <person name="Ruckmani A."/>
            <person name="Mayilraj S."/>
            <person name="Venkateswaran K."/>
        </authorList>
    </citation>
    <scope>NUCLEOTIDE SEQUENCE [LARGE SCALE GENOMIC DNA]</scope>
    <source>
        <strain evidence="4">1PO1SC</strain>
    </source>
</reference>
<accession>A0A2N0ZJZ2</accession>
<dbReference type="RefSeq" id="WP_066191632.1">
    <property type="nucleotide sequence ID" value="NZ_JARMMB010000002.1"/>
</dbReference>
<feature type="transmembrane region" description="Helical" evidence="1">
    <location>
        <begin position="7"/>
        <end position="26"/>
    </location>
</feature>
<keyword evidence="1" id="KW-1133">Transmembrane helix</keyword>
<feature type="transmembrane region" description="Helical" evidence="1">
    <location>
        <begin position="108"/>
        <end position="127"/>
    </location>
</feature>
<dbReference type="Pfam" id="PF18917">
    <property type="entry name" value="LiaI-LiaF-like_TM1"/>
    <property type="match status" value="1"/>
</dbReference>
<dbReference type="AlphaFoldDB" id="A0A2N0ZJZ2"/>
<name>A0A2N0ZJZ2_9BACI</name>
<evidence type="ECO:0000313" key="4">
    <source>
        <dbReference type="Proteomes" id="UP000233343"/>
    </source>
</evidence>
<feature type="transmembrane region" description="Helical" evidence="1">
    <location>
        <begin position="59"/>
        <end position="79"/>
    </location>
</feature>
<organism evidence="3 4">
    <name type="scientific">Cytobacillus horneckiae</name>
    <dbReference type="NCBI Taxonomy" id="549687"/>
    <lineage>
        <taxon>Bacteria</taxon>
        <taxon>Bacillati</taxon>
        <taxon>Bacillota</taxon>
        <taxon>Bacilli</taxon>
        <taxon>Bacillales</taxon>
        <taxon>Bacillaceae</taxon>
        <taxon>Cytobacillus</taxon>
    </lineage>
</organism>
<evidence type="ECO:0000256" key="1">
    <source>
        <dbReference type="SAM" id="Phobius"/>
    </source>
</evidence>
<dbReference type="InterPro" id="IPR043726">
    <property type="entry name" value="LiaI-LiaF-like_TM1"/>
</dbReference>
<comment type="caution">
    <text evidence="3">The sequence shown here is derived from an EMBL/GenBank/DDBJ whole genome shotgun (WGS) entry which is preliminary data.</text>
</comment>
<feature type="transmembrane region" description="Helical" evidence="1">
    <location>
        <begin position="139"/>
        <end position="157"/>
    </location>
</feature>